<comment type="caution">
    <text evidence="1">The sequence shown here is derived from an EMBL/GenBank/DDBJ whole genome shotgun (WGS) entry which is preliminary data.</text>
</comment>
<name>A0A0Q3WXD6_9BACI</name>
<protein>
    <submittedName>
        <fullName evidence="1">Uncharacterized protein</fullName>
    </submittedName>
</protein>
<evidence type="ECO:0000313" key="2">
    <source>
        <dbReference type="Proteomes" id="UP000051888"/>
    </source>
</evidence>
<organism evidence="1 2">
    <name type="scientific">Heyndrickxia shackletonii</name>
    <dbReference type="NCBI Taxonomy" id="157838"/>
    <lineage>
        <taxon>Bacteria</taxon>
        <taxon>Bacillati</taxon>
        <taxon>Bacillota</taxon>
        <taxon>Bacilli</taxon>
        <taxon>Bacillales</taxon>
        <taxon>Bacillaceae</taxon>
        <taxon>Heyndrickxia</taxon>
    </lineage>
</organism>
<dbReference type="EMBL" id="LJJC01000004">
    <property type="protein sequence ID" value="KQL54220.1"/>
    <property type="molecule type" value="Genomic_DNA"/>
</dbReference>
<reference evidence="1 2" key="1">
    <citation type="submission" date="2015-09" db="EMBL/GenBank/DDBJ databases">
        <title>Genome sequencing project for genomic taxonomy and phylogenomics of Bacillus-like bacteria.</title>
        <authorList>
            <person name="Liu B."/>
            <person name="Wang J."/>
            <person name="Zhu Y."/>
            <person name="Liu G."/>
            <person name="Chen Q."/>
            <person name="Chen Z."/>
            <person name="Lan J."/>
            <person name="Che J."/>
            <person name="Ge C."/>
            <person name="Shi H."/>
            <person name="Pan Z."/>
            <person name="Liu X."/>
        </authorList>
    </citation>
    <scope>NUCLEOTIDE SEQUENCE [LARGE SCALE GENOMIC DNA]</scope>
    <source>
        <strain evidence="1 2">LMG 18435</strain>
    </source>
</reference>
<sequence>MKKTLAKLSRKIFDIFNYLHQNPEVSWKEVNTTSYIANILKENGCLVTTFPDHTGVVGEIGDGPVTVHDPRLLNRIMFQKVRLRSFLNE</sequence>
<proteinExistence type="predicted"/>
<dbReference type="PATRIC" id="fig|157838.3.peg.2753"/>
<dbReference type="RefSeq" id="WP_055739981.1">
    <property type="nucleotide sequence ID" value="NZ_JAAIWL010000025.1"/>
</dbReference>
<keyword evidence="2" id="KW-1185">Reference proteome</keyword>
<accession>A0A0Q3WXD6</accession>
<dbReference type="STRING" id="157838.AN964_12430"/>
<gene>
    <name evidence="1" type="ORF">AN964_12430</name>
</gene>
<dbReference type="AlphaFoldDB" id="A0A0Q3WXD6"/>
<dbReference type="SUPFAM" id="SSF53187">
    <property type="entry name" value="Zn-dependent exopeptidases"/>
    <property type="match status" value="1"/>
</dbReference>
<dbReference type="Proteomes" id="UP000051888">
    <property type="component" value="Unassembled WGS sequence"/>
</dbReference>
<dbReference type="Gene3D" id="3.40.630.10">
    <property type="entry name" value="Zn peptidases"/>
    <property type="match status" value="1"/>
</dbReference>
<evidence type="ECO:0000313" key="1">
    <source>
        <dbReference type="EMBL" id="KQL54220.1"/>
    </source>
</evidence>